<evidence type="ECO:0000256" key="2">
    <source>
        <dbReference type="ARBA" id="ARBA00005135"/>
    </source>
</evidence>
<dbReference type="EMBL" id="HG806003">
    <property type="protein sequence ID" value="CDW56040.1"/>
    <property type="molecule type" value="Genomic_DNA"/>
</dbReference>
<dbReference type="STRING" id="36087.A0A077ZBQ5"/>
<keyword evidence="6" id="KW-0028">Amino-acid biosynthesis</keyword>
<evidence type="ECO:0000256" key="12">
    <source>
        <dbReference type="PIRSR" id="PIRSR604469-1"/>
    </source>
</evidence>
<evidence type="ECO:0000256" key="8">
    <source>
        <dbReference type="ARBA" id="ARBA00022801"/>
    </source>
</evidence>
<reference evidence="13" key="1">
    <citation type="submission" date="2014-01" db="EMBL/GenBank/DDBJ databases">
        <authorList>
            <person name="Aslett M."/>
        </authorList>
    </citation>
    <scope>NUCLEOTIDE SEQUENCE</scope>
</reference>
<dbReference type="GO" id="GO:0036424">
    <property type="term" value="F:L-phosphoserine phosphatase activity"/>
    <property type="evidence" value="ECO:0007669"/>
    <property type="project" value="InterPro"/>
</dbReference>
<dbReference type="SUPFAM" id="SSF56784">
    <property type="entry name" value="HAD-like"/>
    <property type="match status" value="1"/>
</dbReference>
<dbReference type="PANTHER" id="PTHR43344">
    <property type="entry name" value="PHOSPHOSERINE PHOSPHATASE"/>
    <property type="match status" value="1"/>
</dbReference>
<evidence type="ECO:0000256" key="9">
    <source>
        <dbReference type="ARBA" id="ARBA00022842"/>
    </source>
</evidence>
<evidence type="ECO:0000256" key="3">
    <source>
        <dbReference type="ARBA" id="ARBA00009184"/>
    </source>
</evidence>
<dbReference type="InterPro" id="IPR023214">
    <property type="entry name" value="HAD_sf"/>
</dbReference>
<sequence length="254" mass="28044">MCRYRWTPCSSLVPASAGTTVQMNVSAVKALWSHADAVCFDVDSTVCTGEIIDQMADFLGKKEEISQLTTKAMNGGMSFRESLTLRLQIMQPSLQFVDRFLKNTSVDLTSGIKTLIRMLHQRSVAVYLLTGGFTHFVNRVAEQLDVPLRNVYANKLLFDENGFYCGFDETAPTSEDDGKRTVCGQLKNLYGYKRLIMVGDGMTDACASPPADAFIGFGGNQVRPAVISKAHWYVYSFQELIDALNVSDSSMPKG</sequence>
<evidence type="ECO:0000256" key="11">
    <source>
        <dbReference type="ARBA" id="ARBA00031693"/>
    </source>
</evidence>
<keyword evidence="9" id="KW-0460">Magnesium</keyword>
<evidence type="ECO:0000313" key="13">
    <source>
        <dbReference type="EMBL" id="CDW56040.1"/>
    </source>
</evidence>
<comment type="similarity">
    <text evidence="3">Belongs to the HAD-like hydrolase superfamily. SerB family.</text>
</comment>
<dbReference type="OrthoDB" id="27226at2759"/>
<feature type="active site" description="Proton donor" evidence="12">
    <location>
        <position position="43"/>
    </location>
</feature>
<evidence type="ECO:0000256" key="7">
    <source>
        <dbReference type="ARBA" id="ARBA00022723"/>
    </source>
</evidence>
<evidence type="ECO:0000256" key="1">
    <source>
        <dbReference type="ARBA" id="ARBA00001946"/>
    </source>
</evidence>
<proteinExistence type="inferred from homology"/>
<accession>A0A077ZBQ5</accession>
<dbReference type="Pfam" id="PF00702">
    <property type="entry name" value="Hydrolase"/>
    <property type="match status" value="1"/>
</dbReference>
<evidence type="ECO:0000256" key="10">
    <source>
        <dbReference type="ARBA" id="ARBA00023299"/>
    </source>
</evidence>
<comment type="cofactor">
    <cofactor evidence="1">
        <name>Mg(2+)</name>
        <dbReference type="ChEBI" id="CHEBI:18420"/>
    </cofactor>
</comment>
<dbReference type="GO" id="GO:0006564">
    <property type="term" value="P:L-serine biosynthetic process"/>
    <property type="evidence" value="ECO:0007669"/>
    <property type="project" value="UniProtKB-KW"/>
</dbReference>
<dbReference type="UniPathway" id="UPA00135">
    <property type="reaction ID" value="UER00198"/>
</dbReference>
<keyword evidence="7" id="KW-0479">Metal-binding</keyword>
<dbReference type="CDD" id="cd04309">
    <property type="entry name" value="HAD_PSP_eu"/>
    <property type="match status" value="1"/>
</dbReference>
<dbReference type="AlphaFoldDB" id="A0A077ZBQ5"/>
<keyword evidence="14" id="KW-1185">Reference proteome</keyword>
<evidence type="ECO:0000256" key="6">
    <source>
        <dbReference type="ARBA" id="ARBA00022605"/>
    </source>
</evidence>
<name>A0A077ZBQ5_TRITR</name>
<dbReference type="NCBIfam" id="TIGR00338">
    <property type="entry name" value="serB"/>
    <property type="match status" value="1"/>
</dbReference>
<dbReference type="Gene3D" id="3.40.50.1000">
    <property type="entry name" value="HAD superfamily/HAD-like"/>
    <property type="match status" value="1"/>
</dbReference>
<gene>
    <name evidence="13" type="ORF">TTRE_0000431401</name>
</gene>
<evidence type="ECO:0000256" key="5">
    <source>
        <dbReference type="ARBA" id="ARBA00015196"/>
    </source>
</evidence>
<dbReference type="NCBIfam" id="TIGR01488">
    <property type="entry name" value="HAD-SF-IB"/>
    <property type="match status" value="1"/>
</dbReference>
<organism evidence="13 14">
    <name type="scientific">Trichuris trichiura</name>
    <name type="common">Whipworm</name>
    <name type="synonym">Trichocephalus trichiurus</name>
    <dbReference type="NCBI Taxonomy" id="36087"/>
    <lineage>
        <taxon>Eukaryota</taxon>
        <taxon>Metazoa</taxon>
        <taxon>Ecdysozoa</taxon>
        <taxon>Nematoda</taxon>
        <taxon>Enoplea</taxon>
        <taxon>Dorylaimia</taxon>
        <taxon>Trichinellida</taxon>
        <taxon>Trichuridae</taxon>
        <taxon>Trichuris</taxon>
    </lineage>
</organism>
<keyword evidence="10" id="KW-0718">Serine biosynthesis</keyword>
<feature type="active site" description="Nucleophile" evidence="12">
    <location>
        <position position="41"/>
    </location>
</feature>
<dbReference type="Gene3D" id="1.10.150.210">
    <property type="entry name" value="Phosphoserine phosphatase, domain 2"/>
    <property type="match status" value="1"/>
</dbReference>
<evidence type="ECO:0000256" key="4">
    <source>
        <dbReference type="ARBA" id="ARBA00012640"/>
    </source>
</evidence>
<dbReference type="InterPro" id="IPR050582">
    <property type="entry name" value="HAD-like_SerB"/>
</dbReference>
<dbReference type="Proteomes" id="UP000030665">
    <property type="component" value="Unassembled WGS sequence"/>
</dbReference>
<dbReference type="GO" id="GO:0005737">
    <property type="term" value="C:cytoplasm"/>
    <property type="evidence" value="ECO:0007669"/>
    <property type="project" value="TreeGrafter"/>
</dbReference>
<reference evidence="13" key="2">
    <citation type="submission" date="2014-03" db="EMBL/GenBank/DDBJ databases">
        <title>The whipworm genome and dual-species transcriptomics of an intimate host-pathogen interaction.</title>
        <authorList>
            <person name="Foth B.J."/>
            <person name="Tsai I.J."/>
            <person name="Reid A.J."/>
            <person name="Bancroft A.J."/>
            <person name="Nichol S."/>
            <person name="Tracey A."/>
            <person name="Holroyd N."/>
            <person name="Cotton J.A."/>
            <person name="Stanley E.J."/>
            <person name="Zarowiecki M."/>
            <person name="Liu J.Z."/>
            <person name="Huckvale T."/>
            <person name="Cooper P.J."/>
            <person name="Grencis R.K."/>
            <person name="Berriman M."/>
        </authorList>
    </citation>
    <scope>NUCLEOTIDE SEQUENCE [LARGE SCALE GENOMIC DNA]</scope>
</reference>
<dbReference type="GO" id="GO:0000287">
    <property type="term" value="F:magnesium ion binding"/>
    <property type="evidence" value="ECO:0007669"/>
    <property type="project" value="TreeGrafter"/>
</dbReference>
<dbReference type="InterPro" id="IPR004469">
    <property type="entry name" value="PSP"/>
</dbReference>
<dbReference type="PANTHER" id="PTHR43344:SF2">
    <property type="entry name" value="PHOSPHOSERINE PHOSPHATASE"/>
    <property type="match status" value="1"/>
</dbReference>
<evidence type="ECO:0000313" key="14">
    <source>
        <dbReference type="Proteomes" id="UP000030665"/>
    </source>
</evidence>
<dbReference type="EC" id="3.1.3.3" evidence="4"/>
<keyword evidence="8" id="KW-0378">Hydrolase</keyword>
<dbReference type="InterPro" id="IPR036412">
    <property type="entry name" value="HAD-like_sf"/>
</dbReference>
<comment type="pathway">
    <text evidence="2">Amino-acid biosynthesis; L-serine biosynthesis; L-serine from 3-phospho-D-glycerate: step 3/3.</text>
</comment>
<protein>
    <recommendedName>
        <fullName evidence="5">Phosphoserine phosphatase</fullName>
        <ecNumber evidence="4">3.1.3.3</ecNumber>
    </recommendedName>
    <alternativeName>
        <fullName evidence="11">O-phosphoserine phosphohydrolase</fullName>
    </alternativeName>
</protein>